<proteinExistence type="predicted"/>
<dbReference type="EMBL" id="PZKE01000002">
    <property type="protein sequence ID" value="PTE15960.1"/>
    <property type="molecule type" value="Genomic_DNA"/>
</dbReference>
<dbReference type="GO" id="GO:0016887">
    <property type="term" value="F:ATP hydrolysis activity"/>
    <property type="evidence" value="ECO:0007669"/>
    <property type="project" value="InterPro"/>
</dbReference>
<protein>
    <recommendedName>
        <fullName evidence="1">ORC1/DEAH AAA+ ATPase domain-containing protein</fullName>
    </recommendedName>
</protein>
<dbReference type="Proteomes" id="UP000241362">
    <property type="component" value="Unassembled WGS sequence"/>
</dbReference>
<keyword evidence="3" id="KW-1185">Reference proteome</keyword>
<dbReference type="AlphaFoldDB" id="A0A2T4JDG7"/>
<dbReference type="RefSeq" id="WP_107671969.1">
    <property type="nucleotide sequence ID" value="NZ_PZKE01000002.1"/>
</dbReference>
<sequence length="251" mass="27853">MLDGMEKNKTISNVAPLRNVMLLGAAIQQLRERDPDLPGMGCFHGFSGYGKSSAATYNAQVYDACWVEVKSVWSRKVLVTKIVQALGMTPQGMISDMVEQIGEELAKSGRPLLLDEAHQLCRDDMMGVIHDIYVSSHGSAMVLIGEEMLPQRLRRWERIHNRIGAWAGAQPADLRETKVLAQLKQPHLTLPDDVLQVVLEKSAANFRRIVANLNQINLYALTSGRAEITLADVPRIEFFLGEAPAPRRVVA</sequence>
<reference evidence="2 3" key="1">
    <citation type="submission" date="2018-03" db="EMBL/GenBank/DDBJ databases">
        <title>Rhodobacter blasticus.</title>
        <authorList>
            <person name="Meyer T.E."/>
            <person name="Miller S."/>
            <person name="Lodha T."/>
            <person name="Gandham S."/>
            <person name="Chintalapati S."/>
            <person name="Chintalapati V.R."/>
        </authorList>
    </citation>
    <scope>NUCLEOTIDE SEQUENCE [LARGE SCALE GENOMIC DNA]</scope>
    <source>
        <strain evidence="2 3">DSM 2131</strain>
    </source>
</reference>
<accession>A0A2T4JDG7</accession>
<organism evidence="2 3">
    <name type="scientific">Fuscovulum blasticum DSM 2131</name>
    <dbReference type="NCBI Taxonomy" id="1188250"/>
    <lineage>
        <taxon>Bacteria</taxon>
        <taxon>Pseudomonadati</taxon>
        <taxon>Pseudomonadota</taxon>
        <taxon>Alphaproteobacteria</taxon>
        <taxon>Rhodobacterales</taxon>
        <taxon>Paracoccaceae</taxon>
        <taxon>Pseudogemmobacter</taxon>
    </lineage>
</organism>
<dbReference type="InterPro" id="IPR049945">
    <property type="entry name" value="AAA_22"/>
</dbReference>
<dbReference type="SUPFAM" id="SSF52540">
    <property type="entry name" value="P-loop containing nucleoside triphosphate hydrolases"/>
    <property type="match status" value="1"/>
</dbReference>
<feature type="domain" description="ORC1/DEAH AAA+ ATPase" evidence="1">
    <location>
        <begin position="38"/>
        <end position="153"/>
    </location>
</feature>
<evidence type="ECO:0000259" key="1">
    <source>
        <dbReference type="Pfam" id="PF13401"/>
    </source>
</evidence>
<name>A0A2T4JDG7_FUSBL</name>
<dbReference type="InterPro" id="IPR027417">
    <property type="entry name" value="P-loop_NTPase"/>
</dbReference>
<evidence type="ECO:0000313" key="2">
    <source>
        <dbReference type="EMBL" id="PTE15960.1"/>
    </source>
</evidence>
<dbReference type="Pfam" id="PF13401">
    <property type="entry name" value="AAA_22"/>
    <property type="match status" value="1"/>
</dbReference>
<gene>
    <name evidence="2" type="ORF">C5F44_02670</name>
</gene>
<comment type="caution">
    <text evidence="2">The sequence shown here is derived from an EMBL/GenBank/DDBJ whole genome shotgun (WGS) entry which is preliminary data.</text>
</comment>
<evidence type="ECO:0000313" key="3">
    <source>
        <dbReference type="Proteomes" id="UP000241362"/>
    </source>
</evidence>